<evidence type="ECO:0000313" key="21">
    <source>
        <dbReference type="EMBL" id="TSJ67839.1"/>
    </source>
</evidence>
<dbReference type="EC" id="6.3.2.12" evidence="6"/>
<keyword evidence="9 18" id="KW-0436">Ligase</keyword>
<dbReference type="InterPro" id="IPR004101">
    <property type="entry name" value="Mur_ligase_C"/>
</dbReference>
<evidence type="ECO:0000256" key="18">
    <source>
        <dbReference type="PIRNR" id="PIRNR001563"/>
    </source>
</evidence>
<dbReference type="InterPro" id="IPR036615">
    <property type="entry name" value="Mur_ligase_C_dom_sf"/>
</dbReference>
<comment type="catalytic activity">
    <reaction evidence="16">
        <text>(6S)-5,6,7,8-tetrahydrofolyl-(gamma-L-Glu)(n) + L-glutamate + ATP = (6S)-5,6,7,8-tetrahydrofolyl-(gamma-L-Glu)(n+1) + ADP + phosphate + H(+)</text>
        <dbReference type="Rhea" id="RHEA:10580"/>
        <dbReference type="Rhea" id="RHEA-COMP:14738"/>
        <dbReference type="Rhea" id="RHEA-COMP:14740"/>
        <dbReference type="ChEBI" id="CHEBI:15378"/>
        <dbReference type="ChEBI" id="CHEBI:29985"/>
        <dbReference type="ChEBI" id="CHEBI:30616"/>
        <dbReference type="ChEBI" id="CHEBI:43474"/>
        <dbReference type="ChEBI" id="CHEBI:141005"/>
        <dbReference type="ChEBI" id="CHEBI:456216"/>
        <dbReference type="EC" id="6.3.2.17"/>
    </reaction>
</comment>
<evidence type="ECO:0000256" key="12">
    <source>
        <dbReference type="ARBA" id="ARBA00022840"/>
    </source>
</evidence>
<dbReference type="PROSITE" id="PS01011">
    <property type="entry name" value="FOLYLPOLYGLU_SYNT_1"/>
    <property type="match status" value="1"/>
</dbReference>
<evidence type="ECO:0000256" key="14">
    <source>
        <dbReference type="ARBA" id="ARBA00022909"/>
    </source>
</evidence>
<keyword evidence="22" id="KW-1185">Reference proteome</keyword>
<dbReference type="InterPro" id="IPR018109">
    <property type="entry name" value="Folylpolyglutamate_synth_CS"/>
</dbReference>
<evidence type="ECO:0000256" key="2">
    <source>
        <dbReference type="ARBA" id="ARBA00004799"/>
    </source>
</evidence>
<dbReference type="SUPFAM" id="SSF53244">
    <property type="entry name" value="MurD-like peptide ligases, peptide-binding domain"/>
    <property type="match status" value="1"/>
</dbReference>
<dbReference type="InterPro" id="IPR036565">
    <property type="entry name" value="Mur-like_cat_sf"/>
</dbReference>
<evidence type="ECO:0000256" key="3">
    <source>
        <dbReference type="ARBA" id="ARBA00005150"/>
    </source>
</evidence>
<accession>A0A556PTW5</accession>
<evidence type="ECO:0000256" key="11">
    <source>
        <dbReference type="ARBA" id="ARBA00022741"/>
    </source>
</evidence>
<organism evidence="21 22">
    <name type="scientific">Allobacillus salarius</name>
    <dbReference type="NCBI Taxonomy" id="1955272"/>
    <lineage>
        <taxon>Bacteria</taxon>
        <taxon>Bacillati</taxon>
        <taxon>Bacillota</taxon>
        <taxon>Bacilli</taxon>
        <taxon>Bacillales</taxon>
        <taxon>Bacillaceae</taxon>
        <taxon>Allobacillus</taxon>
    </lineage>
</organism>
<comment type="similarity">
    <text evidence="4 18">Belongs to the folylpolyglutamate synthase family.</text>
</comment>
<evidence type="ECO:0000256" key="9">
    <source>
        <dbReference type="ARBA" id="ARBA00022598"/>
    </source>
</evidence>
<feature type="domain" description="Mur ligase C-terminal" evidence="19">
    <location>
        <begin position="301"/>
        <end position="418"/>
    </location>
</feature>
<dbReference type="GO" id="GO:0008841">
    <property type="term" value="F:dihydrofolate synthase activity"/>
    <property type="evidence" value="ECO:0007669"/>
    <property type="project" value="UniProtKB-EC"/>
</dbReference>
<comment type="cofactor">
    <cofactor evidence="1">
        <name>Mg(2+)</name>
        <dbReference type="ChEBI" id="CHEBI:18420"/>
    </cofactor>
</comment>
<dbReference type="Pfam" id="PF02875">
    <property type="entry name" value="Mur_ligase_C"/>
    <property type="match status" value="1"/>
</dbReference>
<dbReference type="GO" id="GO:0005524">
    <property type="term" value="F:ATP binding"/>
    <property type="evidence" value="ECO:0007669"/>
    <property type="project" value="UniProtKB-KW"/>
</dbReference>
<dbReference type="PANTHER" id="PTHR11136:SF0">
    <property type="entry name" value="DIHYDROFOLATE SYNTHETASE-RELATED"/>
    <property type="match status" value="1"/>
</dbReference>
<dbReference type="PANTHER" id="PTHR11136">
    <property type="entry name" value="FOLYLPOLYGLUTAMATE SYNTHASE-RELATED"/>
    <property type="match status" value="1"/>
</dbReference>
<evidence type="ECO:0000256" key="13">
    <source>
        <dbReference type="ARBA" id="ARBA00022842"/>
    </source>
</evidence>
<dbReference type="Proteomes" id="UP000316425">
    <property type="component" value="Unassembled WGS sequence"/>
</dbReference>
<evidence type="ECO:0000256" key="7">
    <source>
        <dbReference type="ARBA" id="ARBA00013025"/>
    </source>
</evidence>
<evidence type="ECO:0000313" key="22">
    <source>
        <dbReference type="Proteomes" id="UP000316425"/>
    </source>
</evidence>
<keyword evidence="14" id="KW-0289">Folate biosynthesis</keyword>
<keyword evidence="12 18" id="KW-0067">ATP-binding</keyword>
<evidence type="ECO:0000259" key="19">
    <source>
        <dbReference type="Pfam" id="PF02875"/>
    </source>
</evidence>
<feature type="domain" description="Mur ligase central" evidence="20">
    <location>
        <begin position="47"/>
        <end position="273"/>
    </location>
</feature>
<proteinExistence type="inferred from homology"/>
<evidence type="ECO:0000256" key="1">
    <source>
        <dbReference type="ARBA" id="ARBA00001946"/>
    </source>
</evidence>
<dbReference type="Gene3D" id="3.90.190.20">
    <property type="entry name" value="Mur ligase, C-terminal domain"/>
    <property type="match status" value="1"/>
</dbReference>
<evidence type="ECO:0000256" key="17">
    <source>
        <dbReference type="ARBA" id="ARBA00049161"/>
    </source>
</evidence>
<evidence type="ECO:0000256" key="8">
    <source>
        <dbReference type="ARBA" id="ARBA00019357"/>
    </source>
</evidence>
<keyword evidence="10" id="KW-0479">Metal-binding</keyword>
<evidence type="ECO:0000256" key="15">
    <source>
        <dbReference type="ARBA" id="ARBA00030592"/>
    </source>
</evidence>
<dbReference type="Pfam" id="PF08245">
    <property type="entry name" value="Mur_ligase_M"/>
    <property type="match status" value="1"/>
</dbReference>
<comment type="pathway">
    <text evidence="2">Cofactor biosynthesis; tetrahydrofolate biosynthesis; 7,8-dihydrofolate from 2-amino-4-hydroxy-6-hydroxymethyl-7,8-dihydropteridine diphosphate and 4-aminobenzoate: step 2/2.</text>
</comment>
<dbReference type="GO" id="GO:0046656">
    <property type="term" value="P:folic acid biosynthetic process"/>
    <property type="evidence" value="ECO:0007669"/>
    <property type="project" value="UniProtKB-KW"/>
</dbReference>
<dbReference type="GO" id="GO:0004326">
    <property type="term" value="F:tetrahydrofolylpolyglutamate synthase activity"/>
    <property type="evidence" value="ECO:0007669"/>
    <property type="project" value="UniProtKB-EC"/>
</dbReference>
<evidence type="ECO:0000256" key="6">
    <source>
        <dbReference type="ARBA" id="ARBA00013023"/>
    </source>
</evidence>
<dbReference type="EC" id="6.3.2.17" evidence="7"/>
<evidence type="ECO:0000256" key="16">
    <source>
        <dbReference type="ARBA" id="ARBA00047493"/>
    </source>
</evidence>
<comment type="subunit">
    <text evidence="5">Monomer.</text>
</comment>
<dbReference type="Gene3D" id="3.40.1190.10">
    <property type="entry name" value="Mur-like, catalytic domain"/>
    <property type="match status" value="1"/>
</dbReference>
<reference evidence="21 22" key="1">
    <citation type="submission" date="2019-07" db="EMBL/GenBank/DDBJ databases">
        <title>Allobacillus sp. nov. SKP isolated from shrimp paste of Euphausiacea.</title>
        <authorList>
            <person name="Kanchanasin P."/>
            <person name="Tanasupawat S."/>
            <person name="Shi W."/>
            <person name="Wu L."/>
            <person name="Ma J."/>
        </authorList>
    </citation>
    <scope>NUCLEOTIDE SEQUENCE [LARGE SCALE GENOMIC DNA]</scope>
    <source>
        <strain evidence="21 22">SKP4-8</strain>
    </source>
</reference>
<protein>
    <recommendedName>
        <fullName evidence="8">Dihydrofolate synthase/folylpolyglutamate synthase</fullName>
        <ecNumber evidence="6">6.3.2.12</ecNumber>
        <ecNumber evidence="7">6.3.2.17</ecNumber>
    </recommendedName>
    <alternativeName>
        <fullName evidence="15">Tetrahydrofolylpolyglutamate synthase</fullName>
    </alternativeName>
</protein>
<evidence type="ECO:0000256" key="5">
    <source>
        <dbReference type="ARBA" id="ARBA00011245"/>
    </source>
</evidence>
<name>A0A556PTW5_9BACI</name>
<evidence type="ECO:0000256" key="10">
    <source>
        <dbReference type="ARBA" id="ARBA00022723"/>
    </source>
</evidence>
<dbReference type="GO" id="GO:0046872">
    <property type="term" value="F:metal ion binding"/>
    <property type="evidence" value="ECO:0007669"/>
    <property type="project" value="UniProtKB-KW"/>
</dbReference>
<evidence type="ECO:0000256" key="4">
    <source>
        <dbReference type="ARBA" id="ARBA00008276"/>
    </source>
</evidence>
<dbReference type="AlphaFoldDB" id="A0A556PTW5"/>
<dbReference type="FunFam" id="3.40.1190.10:FF:000004">
    <property type="entry name" value="Dihydrofolate synthase/folylpolyglutamate synthase"/>
    <property type="match status" value="1"/>
</dbReference>
<dbReference type="InterPro" id="IPR013221">
    <property type="entry name" value="Mur_ligase_cen"/>
</dbReference>
<dbReference type="EMBL" id="VMHE01000001">
    <property type="protein sequence ID" value="TSJ67839.1"/>
    <property type="molecule type" value="Genomic_DNA"/>
</dbReference>
<dbReference type="NCBIfam" id="TIGR01499">
    <property type="entry name" value="folC"/>
    <property type="match status" value="1"/>
</dbReference>
<dbReference type="PROSITE" id="PS01012">
    <property type="entry name" value="FOLYLPOLYGLU_SYNT_2"/>
    <property type="match status" value="1"/>
</dbReference>
<comment type="catalytic activity">
    <reaction evidence="17">
        <text>7,8-dihydropteroate + L-glutamate + ATP = 7,8-dihydrofolate + ADP + phosphate + H(+)</text>
        <dbReference type="Rhea" id="RHEA:23584"/>
        <dbReference type="ChEBI" id="CHEBI:15378"/>
        <dbReference type="ChEBI" id="CHEBI:17839"/>
        <dbReference type="ChEBI" id="CHEBI:29985"/>
        <dbReference type="ChEBI" id="CHEBI:30616"/>
        <dbReference type="ChEBI" id="CHEBI:43474"/>
        <dbReference type="ChEBI" id="CHEBI:57451"/>
        <dbReference type="ChEBI" id="CHEBI:456216"/>
        <dbReference type="EC" id="6.3.2.12"/>
    </reaction>
</comment>
<keyword evidence="11 18" id="KW-0547">Nucleotide-binding</keyword>
<comment type="pathway">
    <text evidence="3">Cofactor biosynthesis; tetrahydrofolylpolyglutamate biosynthesis.</text>
</comment>
<sequence length="433" mass="49300">MNNVNGNEAIEWIHQQLKFGIRPGLDRVHLLLARLGHPEKELKLIHVGGTNGKGSTVTYLRNLLQRHGFKIGTFTSPYIEKFEERISINGYPIDQNQLASYVEQVKPICEQIGETELGSPTEFEIITVIALMHFQKETIDFGIMEVGLGGRLDSTNVITPILSLITSIGMDHMNILGDTIEKISYEKAGIIKQGIPIVTNVDQPEALDVIASKAKLHNAPFYQLGSDYHYEVNDYSGWGESFDFLSEDKCLRDLELRMKGQHQIENATLSMFALMLISKSEKFKLFDEEIKKGLLQSQWPGRLEIIHNQPKIILDGAHNFEAVKQLVTAINSQWASERVSVLLSVIKNKPIDEMVNYLKQNFPKITLTPFDFSTSYEYNELYQNFQKSHTHVQKDWKTVIDQFIENDSNGNILIVTGSLYFVSQVRAYVLQHK</sequence>
<gene>
    <name evidence="21" type="ORF">FPQ13_01870</name>
</gene>
<dbReference type="OrthoDB" id="9809356at2"/>
<evidence type="ECO:0000259" key="20">
    <source>
        <dbReference type="Pfam" id="PF08245"/>
    </source>
</evidence>
<dbReference type="PIRSF" id="PIRSF001563">
    <property type="entry name" value="Folylpolyglu_synth"/>
    <property type="match status" value="1"/>
</dbReference>
<keyword evidence="13" id="KW-0460">Magnesium</keyword>
<comment type="caution">
    <text evidence="21">The sequence shown here is derived from an EMBL/GenBank/DDBJ whole genome shotgun (WGS) entry which is preliminary data.</text>
</comment>
<dbReference type="SUPFAM" id="SSF53623">
    <property type="entry name" value="MurD-like peptide ligases, catalytic domain"/>
    <property type="match status" value="1"/>
</dbReference>
<dbReference type="InterPro" id="IPR001645">
    <property type="entry name" value="Folylpolyglutamate_synth"/>
</dbReference>
<dbReference type="GO" id="GO:0005737">
    <property type="term" value="C:cytoplasm"/>
    <property type="evidence" value="ECO:0007669"/>
    <property type="project" value="TreeGrafter"/>
</dbReference>